<dbReference type="AlphaFoldDB" id="A0A7X2TPD8"/>
<comment type="caution">
    <text evidence="3">The sequence shown here is derived from an EMBL/GenBank/DDBJ whole genome shotgun (WGS) entry which is preliminary data.</text>
</comment>
<dbReference type="RefSeq" id="WP_154458405.1">
    <property type="nucleotide sequence ID" value="NZ_VUMV01000006.1"/>
</dbReference>
<dbReference type="Proteomes" id="UP000466864">
    <property type="component" value="Unassembled WGS sequence"/>
</dbReference>
<feature type="compositionally biased region" description="Basic and acidic residues" evidence="1">
    <location>
        <begin position="16"/>
        <end position="25"/>
    </location>
</feature>
<evidence type="ECO:0000313" key="4">
    <source>
        <dbReference type="Proteomes" id="UP000466864"/>
    </source>
</evidence>
<feature type="domain" description="DUF5681" evidence="2">
    <location>
        <begin position="3"/>
        <end position="66"/>
    </location>
</feature>
<accession>A0A7X2TPD8</accession>
<evidence type="ECO:0000256" key="1">
    <source>
        <dbReference type="SAM" id="MobiDB-lite"/>
    </source>
</evidence>
<protein>
    <recommendedName>
        <fullName evidence="2">DUF5681 domain-containing protein</fullName>
    </recommendedName>
</protein>
<dbReference type="InterPro" id="IPR043736">
    <property type="entry name" value="DUF5681"/>
</dbReference>
<reference evidence="3 4" key="1">
    <citation type="submission" date="2019-08" db="EMBL/GenBank/DDBJ databases">
        <title>In-depth cultivation of the pig gut microbiome towards novel bacterial diversity and tailored functional studies.</title>
        <authorList>
            <person name="Wylensek D."/>
            <person name="Hitch T.C.A."/>
            <person name="Clavel T."/>
        </authorList>
    </citation>
    <scope>NUCLEOTIDE SEQUENCE [LARGE SCALE GENOMIC DNA]</scope>
    <source>
        <strain evidence="3 4">Oil+RF-744-WCA-WT-13</strain>
    </source>
</reference>
<dbReference type="EMBL" id="VUMV01000006">
    <property type="protein sequence ID" value="MST82495.1"/>
    <property type="molecule type" value="Genomic_DNA"/>
</dbReference>
<feature type="region of interest" description="Disordered" evidence="1">
    <location>
        <begin position="1"/>
        <end position="25"/>
    </location>
</feature>
<sequence length="112" mass="12747">MAFVKGQSGNPRGRPKQTEEEKAQKAEFKALLKSSTVPALKSIIRIAKDKDSKDRFNACKYILDRAYGTNTPLLLNDMENEEQQLIVKVVPYSLPDDDWSDEDWENAEGQED</sequence>
<evidence type="ECO:0000259" key="2">
    <source>
        <dbReference type="Pfam" id="PF18932"/>
    </source>
</evidence>
<organism evidence="3 4">
    <name type="scientific">Bilifractor porci</name>
    <dbReference type="NCBI Taxonomy" id="2606636"/>
    <lineage>
        <taxon>Bacteria</taxon>
        <taxon>Bacillati</taxon>
        <taxon>Bacillota</taxon>
        <taxon>Clostridia</taxon>
        <taxon>Lachnospirales</taxon>
        <taxon>Lachnospiraceae</taxon>
        <taxon>Bilifractor</taxon>
    </lineage>
</organism>
<dbReference type="Pfam" id="PF18932">
    <property type="entry name" value="DUF5681"/>
    <property type="match status" value="1"/>
</dbReference>
<proteinExistence type="predicted"/>
<evidence type="ECO:0000313" key="3">
    <source>
        <dbReference type="EMBL" id="MST82495.1"/>
    </source>
</evidence>
<keyword evidence="4" id="KW-1185">Reference proteome</keyword>
<name>A0A7X2TPD8_9FIRM</name>
<gene>
    <name evidence="3" type="ORF">FYJ60_09225</name>
</gene>